<name>X0TZY5_9ZZZZ</name>
<evidence type="ECO:0000313" key="1">
    <source>
        <dbReference type="EMBL" id="GAF92691.1"/>
    </source>
</evidence>
<sequence length="83" mass="9052">RTPISESRRHIAAHGDAEAFIQAADSPDVSTNFLRINVYATEEFEAGLLQEYLDAGLTDGAEAKLDDPNWVHGLPPQGFRTVA</sequence>
<proteinExistence type="predicted"/>
<protein>
    <submittedName>
        <fullName evidence="1">Uncharacterized protein</fullName>
    </submittedName>
</protein>
<gene>
    <name evidence="1" type="ORF">S01H1_27810</name>
</gene>
<reference evidence="1" key="1">
    <citation type="journal article" date="2014" name="Front. Microbiol.">
        <title>High frequency of phylogenetically diverse reductive dehalogenase-homologous genes in deep subseafloor sedimentary metagenomes.</title>
        <authorList>
            <person name="Kawai M."/>
            <person name="Futagami T."/>
            <person name="Toyoda A."/>
            <person name="Takaki Y."/>
            <person name="Nishi S."/>
            <person name="Hori S."/>
            <person name="Arai W."/>
            <person name="Tsubouchi T."/>
            <person name="Morono Y."/>
            <person name="Uchiyama I."/>
            <person name="Ito T."/>
            <person name="Fujiyama A."/>
            <person name="Inagaki F."/>
            <person name="Takami H."/>
        </authorList>
    </citation>
    <scope>NUCLEOTIDE SEQUENCE</scope>
    <source>
        <strain evidence="1">Expedition CK06-06</strain>
    </source>
</reference>
<comment type="caution">
    <text evidence="1">The sequence shown here is derived from an EMBL/GenBank/DDBJ whole genome shotgun (WGS) entry which is preliminary data.</text>
</comment>
<organism evidence="1">
    <name type="scientific">marine sediment metagenome</name>
    <dbReference type="NCBI Taxonomy" id="412755"/>
    <lineage>
        <taxon>unclassified sequences</taxon>
        <taxon>metagenomes</taxon>
        <taxon>ecological metagenomes</taxon>
    </lineage>
</organism>
<dbReference type="EMBL" id="BARS01016963">
    <property type="protein sequence ID" value="GAF92691.1"/>
    <property type="molecule type" value="Genomic_DNA"/>
</dbReference>
<dbReference type="AlphaFoldDB" id="X0TZY5"/>
<accession>X0TZY5</accession>
<feature type="non-terminal residue" evidence="1">
    <location>
        <position position="1"/>
    </location>
</feature>